<dbReference type="RefSeq" id="WP_394844817.1">
    <property type="nucleotide sequence ID" value="NZ_CP089982.1"/>
</dbReference>
<evidence type="ECO:0000313" key="3">
    <source>
        <dbReference type="EMBL" id="WXA94215.1"/>
    </source>
</evidence>
<keyword evidence="2" id="KW-0732">Signal</keyword>
<evidence type="ECO:0000313" key="4">
    <source>
        <dbReference type="Proteomes" id="UP001379533"/>
    </source>
</evidence>
<organism evidence="3 4">
    <name type="scientific">Pendulispora brunnea</name>
    <dbReference type="NCBI Taxonomy" id="2905690"/>
    <lineage>
        <taxon>Bacteria</taxon>
        <taxon>Pseudomonadati</taxon>
        <taxon>Myxococcota</taxon>
        <taxon>Myxococcia</taxon>
        <taxon>Myxococcales</taxon>
        <taxon>Sorangiineae</taxon>
        <taxon>Pendulisporaceae</taxon>
        <taxon>Pendulispora</taxon>
    </lineage>
</organism>
<proteinExistence type="predicted"/>
<feature type="chain" id="PRO_5047078579" description="Cytochrome c domain-containing protein" evidence="2">
    <location>
        <begin position="28"/>
        <end position="504"/>
    </location>
</feature>
<dbReference type="EMBL" id="CP089982">
    <property type="protein sequence ID" value="WXA94215.1"/>
    <property type="molecule type" value="Genomic_DNA"/>
</dbReference>
<gene>
    <name evidence="3" type="ORF">LZC95_48195</name>
</gene>
<evidence type="ECO:0008006" key="5">
    <source>
        <dbReference type="Google" id="ProtNLM"/>
    </source>
</evidence>
<feature type="region of interest" description="Disordered" evidence="1">
    <location>
        <begin position="483"/>
        <end position="504"/>
    </location>
</feature>
<keyword evidence="4" id="KW-1185">Reference proteome</keyword>
<accession>A0ABZ2K692</accession>
<evidence type="ECO:0000256" key="2">
    <source>
        <dbReference type="SAM" id="SignalP"/>
    </source>
</evidence>
<name>A0ABZ2K692_9BACT</name>
<dbReference type="Proteomes" id="UP001379533">
    <property type="component" value="Chromosome"/>
</dbReference>
<feature type="signal peptide" evidence="2">
    <location>
        <begin position="1"/>
        <end position="27"/>
    </location>
</feature>
<sequence length="504" mass="55103">MIGSFRRFVSIGSFSVLGAIVAASAAAACGATSTEQEIDQQAQSVTPEDRMLIGIAEQYPSDPEASARTSEFAQSMKARREFGWRVVEKVLSPVPIAAPKLDPDDPDVSGVLPRFQTWYGKTDVVAAFDQLWVGMKAEDPAQVRDFRACEVDSVFRWNAEERPKNLSTWNRDVYNARRAELNDSEGVSSLGRNTRVLMSPAFVSHLLRNYRTLAGCVNKTMPLTQPPLSAENHTRCMTSEFPADAAVIKAGWEPDGPTFPAYGTSAGDIQSMLAAGTWPAPRAIAPPGPDAIYTMRALTSSTGQPRAEKKRLAALHILTKELRDWVWISLFWSEEPDLDFGADRPQSIRALGGPWSHYKMVVNTAYDEEDPDPGSGYADSAPTLASALRSARPNPPAEGSTVRTWASNPYIEREVRNGATNCIGCHAHGGTKLSVQGLLDDETQYPDNTRRRVRAAFPADYTWVTSQGGMDLGAIFKETLDGARTPSRLPGVQPRPCGMQPRAR</sequence>
<reference evidence="3 4" key="1">
    <citation type="submission" date="2021-12" db="EMBL/GenBank/DDBJ databases">
        <title>Discovery of the Pendulisporaceae a myxobacterial family with distinct sporulation behavior and unique specialized metabolism.</title>
        <authorList>
            <person name="Garcia R."/>
            <person name="Popoff A."/>
            <person name="Bader C.D."/>
            <person name="Loehr J."/>
            <person name="Walesch S."/>
            <person name="Walt C."/>
            <person name="Boldt J."/>
            <person name="Bunk B."/>
            <person name="Haeckl F.J.F.P.J."/>
            <person name="Gunesch A.P."/>
            <person name="Birkelbach J."/>
            <person name="Nuebel U."/>
            <person name="Pietschmann T."/>
            <person name="Bach T."/>
            <person name="Mueller R."/>
        </authorList>
    </citation>
    <scope>NUCLEOTIDE SEQUENCE [LARGE SCALE GENOMIC DNA]</scope>
    <source>
        <strain evidence="3 4">MSr12523</strain>
    </source>
</reference>
<evidence type="ECO:0000256" key="1">
    <source>
        <dbReference type="SAM" id="MobiDB-lite"/>
    </source>
</evidence>
<dbReference type="PROSITE" id="PS51257">
    <property type="entry name" value="PROKAR_LIPOPROTEIN"/>
    <property type="match status" value="1"/>
</dbReference>
<protein>
    <recommendedName>
        <fullName evidence="5">Cytochrome c domain-containing protein</fullName>
    </recommendedName>
</protein>